<name>X6NW91_RETFI</name>
<dbReference type="InterPro" id="IPR050498">
    <property type="entry name" value="Ycf3"/>
</dbReference>
<comment type="caution">
    <text evidence="4">The sequence shown here is derived from an EMBL/GenBank/DDBJ whole genome shotgun (WGS) entry which is preliminary data.</text>
</comment>
<evidence type="ECO:0000256" key="1">
    <source>
        <dbReference type="ARBA" id="ARBA00022737"/>
    </source>
</evidence>
<proteinExistence type="predicted"/>
<organism evidence="4 5">
    <name type="scientific">Reticulomyxa filosa</name>
    <dbReference type="NCBI Taxonomy" id="46433"/>
    <lineage>
        <taxon>Eukaryota</taxon>
        <taxon>Sar</taxon>
        <taxon>Rhizaria</taxon>
        <taxon>Retaria</taxon>
        <taxon>Foraminifera</taxon>
        <taxon>Monothalamids</taxon>
        <taxon>Reticulomyxidae</taxon>
        <taxon>Reticulomyxa</taxon>
    </lineage>
</organism>
<dbReference type="InterPro" id="IPR011990">
    <property type="entry name" value="TPR-like_helical_dom_sf"/>
</dbReference>
<dbReference type="EMBL" id="ASPP01005677">
    <property type="protein sequence ID" value="ETO30094.1"/>
    <property type="molecule type" value="Genomic_DNA"/>
</dbReference>
<dbReference type="PROSITE" id="PS50005">
    <property type="entry name" value="TPR"/>
    <property type="match status" value="1"/>
</dbReference>
<dbReference type="OrthoDB" id="1926212at2759"/>
<accession>X6NW91</accession>
<keyword evidence="5" id="KW-1185">Reference proteome</keyword>
<gene>
    <name evidence="4" type="ORF">RFI_07024</name>
</gene>
<feature type="repeat" description="TPR" evidence="3">
    <location>
        <begin position="115"/>
        <end position="148"/>
    </location>
</feature>
<evidence type="ECO:0000256" key="3">
    <source>
        <dbReference type="PROSITE-ProRule" id="PRU00339"/>
    </source>
</evidence>
<dbReference type="AlphaFoldDB" id="X6NW91"/>
<reference evidence="4 5" key="1">
    <citation type="journal article" date="2013" name="Curr. Biol.">
        <title>The Genome of the Foraminiferan Reticulomyxa filosa.</title>
        <authorList>
            <person name="Glockner G."/>
            <person name="Hulsmann N."/>
            <person name="Schleicher M."/>
            <person name="Noegel A.A."/>
            <person name="Eichinger L."/>
            <person name="Gallinger C."/>
            <person name="Pawlowski J."/>
            <person name="Sierra R."/>
            <person name="Euteneuer U."/>
            <person name="Pillet L."/>
            <person name="Moustafa A."/>
            <person name="Platzer M."/>
            <person name="Groth M."/>
            <person name="Szafranski K."/>
            <person name="Schliwa M."/>
        </authorList>
    </citation>
    <scope>NUCLEOTIDE SEQUENCE [LARGE SCALE GENOMIC DNA]</scope>
</reference>
<dbReference type="Gene3D" id="1.25.40.10">
    <property type="entry name" value="Tetratricopeptide repeat domain"/>
    <property type="match status" value="1"/>
</dbReference>
<keyword evidence="2 3" id="KW-0802">TPR repeat</keyword>
<evidence type="ECO:0000313" key="5">
    <source>
        <dbReference type="Proteomes" id="UP000023152"/>
    </source>
</evidence>
<protein>
    <submittedName>
        <fullName evidence="4">Uncharacterized protein</fullName>
    </submittedName>
</protein>
<sequence>MEEHNNDLDTFSRQWKKLVENNELDKCEQFCVESINRVSDRIRTIEGYTNKSENNRGALEALRTLRGGFRYMYGILLHNYLERYDEAVRQYDQCVQECPSNANAHCSWGSLCRDVFQLIEKKEFFLKINDNENAEYHFRKAIELQPKDAICHDNYGLFLFKQLNNYDEALRMLNKAVELKPQMSQAHSHLAEIYHEHFKDFQRAHEHFKKAIEYDKHNPDKYLDYGIVQYFF</sequence>
<dbReference type="PANTHER" id="PTHR44858:SF1">
    <property type="entry name" value="UDP-N-ACETYLGLUCOSAMINE--PEPTIDE N-ACETYLGLUCOSAMINYLTRANSFERASE SPINDLY-RELATED"/>
    <property type="match status" value="1"/>
</dbReference>
<dbReference type="PANTHER" id="PTHR44858">
    <property type="entry name" value="TETRATRICOPEPTIDE REPEAT PROTEIN 6"/>
    <property type="match status" value="1"/>
</dbReference>
<dbReference type="Pfam" id="PF13432">
    <property type="entry name" value="TPR_16"/>
    <property type="match status" value="1"/>
</dbReference>
<keyword evidence="1" id="KW-0677">Repeat</keyword>
<dbReference type="InterPro" id="IPR019734">
    <property type="entry name" value="TPR_rpt"/>
</dbReference>
<dbReference type="Proteomes" id="UP000023152">
    <property type="component" value="Unassembled WGS sequence"/>
</dbReference>
<dbReference type="SUPFAM" id="SSF48452">
    <property type="entry name" value="TPR-like"/>
    <property type="match status" value="1"/>
</dbReference>
<evidence type="ECO:0000313" key="4">
    <source>
        <dbReference type="EMBL" id="ETO30094.1"/>
    </source>
</evidence>
<evidence type="ECO:0000256" key="2">
    <source>
        <dbReference type="ARBA" id="ARBA00022803"/>
    </source>
</evidence>
<dbReference type="SMART" id="SM00028">
    <property type="entry name" value="TPR"/>
    <property type="match status" value="4"/>
</dbReference>